<sequence>MIQLSLLDKSLPAHRPIEWKRDRCVTSRTPRPIVPLYCSALSLARSAQAERDNELSVHEAVDPSLCSGRHTPCGRRPSDRSHWELASEGSISAVDAKAYPIGAILEPVRAWCHRYPISVAARFPIRSGVDSRVPLAAFLKVKRAYEPPDSGRSPPSMDCHPREVVLCWPLESK</sequence>
<comment type="caution">
    <text evidence="1">The sequence shown here is derived from an EMBL/GenBank/DDBJ whole genome shotgun (WGS) entry which is preliminary data.</text>
</comment>
<dbReference type="Proteomes" id="UP000299102">
    <property type="component" value="Unassembled WGS sequence"/>
</dbReference>
<dbReference type="AlphaFoldDB" id="A0A4C1Z0Y8"/>
<proteinExistence type="predicted"/>
<protein>
    <submittedName>
        <fullName evidence="1">Uncharacterized protein</fullName>
    </submittedName>
</protein>
<reference evidence="1 2" key="1">
    <citation type="journal article" date="2019" name="Commun. Biol.">
        <title>The bagworm genome reveals a unique fibroin gene that provides high tensile strength.</title>
        <authorList>
            <person name="Kono N."/>
            <person name="Nakamura H."/>
            <person name="Ohtoshi R."/>
            <person name="Tomita M."/>
            <person name="Numata K."/>
            <person name="Arakawa K."/>
        </authorList>
    </citation>
    <scope>NUCLEOTIDE SEQUENCE [LARGE SCALE GENOMIC DNA]</scope>
</reference>
<gene>
    <name evidence="1" type="ORF">EVAR_49711_1</name>
</gene>
<organism evidence="1 2">
    <name type="scientific">Eumeta variegata</name>
    <name type="common">Bagworm moth</name>
    <name type="synonym">Eumeta japonica</name>
    <dbReference type="NCBI Taxonomy" id="151549"/>
    <lineage>
        <taxon>Eukaryota</taxon>
        <taxon>Metazoa</taxon>
        <taxon>Ecdysozoa</taxon>
        <taxon>Arthropoda</taxon>
        <taxon>Hexapoda</taxon>
        <taxon>Insecta</taxon>
        <taxon>Pterygota</taxon>
        <taxon>Neoptera</taxon>
        <taxon>Endopterygota</taxon>
        <taxon>Lepidoptera</taxon>
        <taxon>Glossata</taxon>
        <taxon>Ditrysia</taxon>
        <taxon>Tineoidea</taxon>
        <taxon>Psychidae</taxon>
        <taxon>Oiketicinae</taxon>
        <taxon>Eumeta</taxon>
    </lineage>
</organism>
<evidence type="ECO:0000313" key="2">
    <source>
        <dbReference type="Proteomes" id="UP000299102"/>
    </source>
</evidence>
<dbReference type="EMBL" id="BGZK01001562">
    <property type="protein sequence ID" value="GBP82401.1"/>
    <property type="molecule type" value="Genomic_DNA"/>
</dbReference>
<keyword evidence="2" id="KW-1185">Reference proteome</keyword>
<name>A0A4C1Z0Y8_EUMVA</name>
<evidence type="ECO:0000313" key="1">
    <source>
        <dbReference type="EMBL" id="GBP82401.1"/>
    </source>
</evidence>
<accession>A0A4C1Z0Y8</accession>